<evidence type="ECO:0008006" key="3">
    <source>
        <dbReference type="Google" id="ProtNLM"/>
    </source>
</evidence>
<name>A0A1I2G1A1_9ACTN</name>
<gene>
    <name evidence="1" type="ORF">SAMN05216251_108210</name>
</gene>
<evidence type="ECO:0000313" key="1">
    <source>
        <dbReference type="EMBL" id="SFF11322.1"/>
    </source>
</evidence>
<dbReference type="AlphaFoldDB" id="A0A1I2G1A1"/>
<sequence>MVTPDWRRLVDHVMAVPERIYEHWNSSDGWDNDTEFGKQFGENRVSWCVIFDWDMYADVDLKAVVPKVDNVNVFTNWAKQRGQWSEYPSLGAWVNLSNGGHTEIVTGFDEVYVYTKGGNSVKAGSTDNGQGNGVWSHKTLRRSSHVVGYFAPRFPDGICPPTADPADPRGGKPVAAWRWTGPAAPTTPQNKPEEDTMPAPVDVWAYKNTKAGDKHDMHQALVNAETNSAKAASAVAALDAKVAKLAVGGVDLDALAAKVAALLPRPATAAEIADLLAARLKA</sequence>
<evidence type="ECO:0000313" key="2">
    <source>
        <dbReference type="Proteomes" id="UP000199323"/>
    </source>
</evidence>
<organism evidence="1 2">
    <name type="scientific">Actinacidiphila alni</name>
    <dbReference type="NCBI Taxonomy" id="380248"/>
    <lineage>
        <taxon>Bacteria</taxon>
        <taxon>Bacillati</taxon>
        <taxon>Actinomycetota</taxon>
        <taxon>Actinomycetes</taxon>
        <taxon>Kitasatosporales</taxon>
        <taxon>Streptomycetaceae</taxon>
        <taxon>Actinacidiphila</taxon>
    </lineage>
</organism>
<accession>A0A1I2G1A1</accession>
<proteinExistence type="predicted"/>
<reference evidence="1 2" key="1">
    <citation type="submission" date="2016-10" db="EMBL/GenBank/DDBJ databases">
        <authorList>
            <person name="de Groot N.N."/>
        </authorList>
    </citation>
    <scope>NUCLEOTIDE SEQUENCE [LARGE SCALE GENOMIC DNA]</scope>
    <source>
        <strain evidence="1 2">CGMCC 4.3510</strain>
    </source>
</reference>
<dbReference type="EMBL" id="FONG01000008">
    <property type="protein sequence ID" value="SFF11322.1"/>
    <property type="molecule type" value="Genomic_DNA"/>
</dbReference>
<dbReference type="RefSeq" id="WP_093714183.1">
    <property type="nucleotide sequence ID" value="NZ_FONG01000008.1"/>
</dbReference>
<protein>
    <recommendedName>
        <fullName evidence="3">CHAP domain-containing protein</fullName>
    </recommendedName>
</protein>
<keyword evidence="2" id="KW-1185">Reference proteome</keyword>
<dbReference type="Proteomes" id="UP000199323">
    <property type="component" value="Unassembled WGS sequence"/>
</dbReference>
<dbReference type="STRING" id="380248.SAMN05216251_108210"/>
<dbReference type="OrthoDB" id="3476732at2"/>